<feature type="region of interest" description="Disordered" evidence="1">
    <location>
        <begin position="66"/>
        <end position="87"/>
    </location>
</feature>
<dbReference type="Proteomes" id="UP000221165">
    <property type="component" value="Unassembled WGS sequence"/>
</dbReference>
<organism evidence="2 3">
    <name type="scientific">Cystoisospora suis</name>
    <dbReference type="NCBI Taxonomy" id="483139"/>
    <lineage>
        <taxon>Eukaryota</taxon>
        <taxon>Sar</taxon>
        <taxon>Alveolata</taxon>
        <taxon>Apicomplexa</taxon>
        <taxon>Conoidasida</taxon>
        <taxon>Coccidia</taxon>
        <taxon>Eucoccidiorida</taxon>
        <taxon>Eimeriorina</taxon>
        <taxon>Sarcocystidae</taxon>
        <taxon>Cystoisospora</taxon>
    </lineage>
</organism>
<name>A0A2C6LES9_9APIC</name>
<comment type="caution">
    <text evidence="2">The sequence shown here is derived from an EMBL/GenBank/DDBJ whole genome shotgun (WGS) entry which is preliminary data.</text>
</comment>
<reference evidence="2 3" key="1">
    <citation type="journal article" date="2017" name="Int. J. Parasitol.">
        <title>The genome of the protozoan parasite Cystoisospora suis and a reverse vaccinology approach to identify vaccine candidates.</title>
        <authorList>
            <person name="Palmieri N."/>
            <person name="Shrestha A."/>
            <person name="Ruttkowski B."/>
            <person name="Beck T."/>
            <person name="Vogl C."/>
            <person name="Tomley F."/>
            <person name="Blake D.P."/>
            <person name="Joachim A."/>
        </authorList>
    </citation>
    <scope>NUCLEOTIDE SEQUENCE [LARGE SCALE GENOMIC DNA]</scope>
    <source>
        <strain evidence="2 3">Wien I</strain>
    </source>
</reference>
<keyword evidence="3" id="KW-1185">Reference proteome</keyword>
<dbReference type="VEuPathDB" id="ToxoDB:CSUI_000917"/>
<sequence length="132" mass="14367">MKRAWEEACEAYFPVSVMAAAPKLSAFFPRQEVLQVEGRGPVGSAGTRYAGNVLEPNGTVYLPSRQYQVHSPSDSQPKSPDLTATDASLTQEHIDRLETLKARTTDPQLRTAIEDAIEELSAQGGSTEIVYA</sequence>
<dbReference type="AlphaFoldDB" id="A0A2C6LES9"/>
<dbReference type="OrthoDB" id="330175at2759"/>
<protein>
    <submittedName>
        <fullName evidence="2">Pb-fam-5 protein</fullName>
    </submittedName>
</protein>
<evidence type="ECO:0000256" key="1">
    <source>
        <dbReference type="SAM" id="MobiDB-lite"/>
    </source>
</evidence>
<dbReference type="GeneID" id="94424335"/>
<feature type="compositionally biased region" description="Polar residues" evidence="1">
    <location>
        <begin position="66"/>
        <end position="78"/>
    </location>
</feature>
<proteinExistence type="predicted"/>
<evidence type="ECO:0000313" key="3">
    <source>
        <dbReference type="Proteomes" id="UP000221165"/>
    </source>
</evidence>
<evidence type="ECO:0000313" key="2">
    <source>
        <dbReference type="EMBL" id="PHJ25233.1"/>
    </source>
</evidence>
<dbReference type="RefSeq" id="XP_067926905.1">
    <property type="nucleotide sequence ID" value="XM_068061124.1"/>
</dbReference>
<gene>
    <name evidence="2" type="ORF">CSUI_000917</name>
</gene>
<dbReference type="EMBL" id="MIGC01000360">
    <property type="protein sequence ID" value="PHJ25233.1"/>
    <property type="molecule type" value="Genomic_DNA"/>
</dbReference>
<accession>A0A2C6LES9</accession>